<evidence type="ECO:0000313" key="3">
    <source>
        <dbReference type="Proteomes" id="UP000502508"/>
    </source>
</evidence>
<feature type="transmembrane region" description="Helical" evidence="1">
    <location>
        <begin position="62"/>
        <end position="80"/>
    </location>
</feature>
<feature type="transmembrane region" description="Helical" evidence="1">
    <location>
        <begin position="121"/>
        <end position="139"/>
    </location>
</feature>
<proteinExistence type="predicted"/>
<feature type="transmembrane region" description="Helical" evidence="1">
    <location>
        <begin position="92"/>
        <end position="109"/>
    </location>
</feature>
<keyword evidence="1" id="KW-0812">Transmembrane</keyword>
<dbReference type="InterPro" id="IPR043128">
    <property type="entry name" value="Rev_trsase/Diguanyl_cyclase"/>
</dbReference>
<feature type="transmembrane region" description="Helical" evidence="1">
    <location>
        <begin position="184"/>
        <end position="206"/>
    </location>
</feature>
<dbReference type="AlphaFoldDB" id="A0A6F8XZ69"/>
<keyword evidence="1" id="KW-0472">Membrane</keyword>
<dbReference type="EMBL" id="AP022870">
    <property type="protein sequence ID" value="BCB79089.1"/>
    <property type="molecule type" value="Genomic_DNA"/>
</dbReference>
<accession>A0A6F8XZ69</accession>
<reference evidence="2 3" key="1">
    <citation type="submission" date="2020-03" db="EMBL/GenBank/DDBJ databases">
        <title>Whole genome shotgun sequence of Phytohabitans flavus NBRC 107702.</title>
        <authorList>
            <person name="Komaki H."/>
            <person name="Tamura T."/>
        </authorList>
    </citation>
    <scope>NUCLEOTIDE SEQUENCE [LARGE SCALE GENOMIC DNA]</scope>
    <source>
        <strain evidence="2 3">NBRC 107702</strain>
    </source>
</reference>
<evidence type="ECO:0000313" key="2">
    <source>
        <dbReference type="EMBL" id="BCB79089.1"/>
    </source>
</evidence>
<protein>
    <submittedName>
        <fullName evidence="2">Uncharacterized protein</fullName>
    </submittedName>
</protein>
<feature type="transmembrane region" description="Helical" evidence="1">
    <location>
        <begin position="218"/>
        <end position="237"/>
    </location>
</feature>
<reference evidence="2 3" key="2">
    <citation type="submission" date="2020-03" db="EMBL/GenBank/DDBJ databases">
        <authorList>
            <person name="Ichikawa N."/>
            <person name="Kimura A."/>
            <person name="Kitahashi Y."/>
            <person name="Uohara A."/>
        </authorList>
    </citation>
    <scope>NUCLEOTIDE SEQUENCE [LARGE SCALE GENOMIC DNA]</scope>
    <source>
        <strain evidence="2 3">NBRC 107702</strain>
    </source>
</reference>
<dbReference type="Gene3D" id="3.30.70.270">
    <property type="match status" value="1"/>
</dbReference>
<keyword evidence="3" id="KW-1185">Reference proteome</keyword>
<feature type="transmembrane region" description="Helical" evidence="1">
    <location>
        <begin position="291"/>
        <end position="310"/>
    </location>
</feature>
<gene>
    <name evidence="2" type="ORF">Pflav_054990</name>
</gene>
<keyword evidence="1" id="KW-1133">Transmembrane helix</keyword>
<evidence type="ECO:0000256" key="1">
    <source>
        <dbReference type="SAM" id="Phobius"/>
    </source>
</evidence>
<dbReference type="Proteomes" id="UP000502508">
    <property type="component" value="Chromosome"/>
</dbReference>
<feature type="transmembrane region" description="Helical" evidence="1">
    <location>
        <begin position="32"/>
        <end position="50"/>
    </location>
</feature>
<sequence length="440" mass="45954">MIGAPRRAWLIVLAGGLTLVLAAWPLPHAVAAPIWIVTQLVTVAVATYALTSREALHRSGWWVLLSSCGLGLASAALHVVPADEISDEAWPIALAARSALFVLGLILLLGVRRAQPTDQNFLDAAIVAAGLAIVAWAFLIEPWISANPPDAEYTGVVVCFGVLDLLLLALALRIVANPTSRTPTMLLLAAGAGVVLAADIASILRVGTHALDGFQPGGLVFTAWQLCGVLVAAAALHPSYGEGYRRPDGGTEDVLPRARFVTFVVVALLAPVVPVVGLLTSGLLPEEAVPALVGAAAFTCALLVLLVVRLGNFARLAVRRAGAMNVQSAALMVQATALQQALNEQQALQEELAHRALHDPLTGLANRALLAERLELMLVNAGRAQARCCSSTSTASRTSTTRSATRRATSCWYGSGSGCGWLPPAPTPWPGWAATSSRCC</sequence>
<dbReference type="KEGG" id="pfla:Pflav_054990"/>
<name>A0A6F8XZ69_9ACTN</name>
<feature type="transmembrane region" description="Helical" evidence="1">
    <location>
        <begin position="258"/>
        <end position="279"/>
    </location>
</feature>
<organism evidence="2 3">
    <name type="scientific">Phytohabitans flavus</name>
    <dbReference type="NCBI Taxonomy" id="1076124"/>
    <lineage>
        <taxon>Bacteria</taxon>
        <taxon>Bacillati</taxon>
        <taxon>Actinomycetota</taxon>
        <taxon>Actinomycetes</taxon>
        <taxon>Micromonosporales</taxon>
        <taxon>Micromonosporaceae</taxon>
    </lineage>
</organism>
<feature type="transmembrane region" description="Helical" evidence="1">
    <location>
        <begin position="151"/>
        <end position="172"/>
    </location>
</feature>